<reference evidence="3 4" key="1">
    <citation type="submission" date="2015-09" db="EMBL/GenBank/DDBJ databases">
        <title>Draft genome of a European isolate of the apple canker pathogen Neonectria ditissima.</title>
        <authorList>
            <person name="Gomez-Cortecero A."/>
            <person name="Harrison R.J."/>
            <person name="Armitage A.D."/>
        </authorList>
    </citation>
    <scope>NUCLEOTIDE SEQUENCE [LARGE SCALE GENOMIC DNA]</scope>
    <source>
        <strain evidence="3 4">R09/05</strain>
    </source>
</reference>
<dbReference type="PANTHER" id="PTHR37451:SF1">
    <property type="entry name" value="MARVEL DOMAIN-CONTAINING PROTEIN"/>
    <property type="match status" value="1"/>
</dbReference>
<keyword evidence="4" id="KW-1185">Reference proteome</keyword>
<evidence type="ECO:0000256" key="2">
    <source>
        <dbReference type="SAM" id="Phobius"/>
    </source>
</evidence>
<dbReference type="Proteomes" id="UP000050424">
    <property type="component" value="Unassembled WGS sequence"/>
</dbReference>
<organism evidence="3 4">
    <name type="scientific">Neonectria ditissima</name>
    <dbReference type="NCBI Taxonomy" id="78410"/>
    <lineage>
        <taxon>Eukaryota</taxon>
        <taxon>Fungi</taxon>
        <taxon>Dikarya</taxon>
        <taxon>Ascomycota</taxon>
        <taxon>Pezizomycotina</taxon>
        <taxon>Sordariomycetes</taxon>
        <taxon>Hypocreomycetidae</taxon>
        <taxon>Hypocreales</taxon>
        <taxon>Nectriaceae</taxon>
        <taxon>Neonectria</taxon>
    </lineage>
</organism>
<evidence type="ECO:0000313" key="4">
    <source>
        <dbReference type="Proteomes" id="UP000050424"/>
    </source>
</evidence>
<dbReference type="EMBL" id="LKCW01000030">
    <property type="protein sequence ID" value="KPM43582.1"/>
    <property type="molecule type" value="Genomic_DNA"/>
</dbReference>
<gene>
    <name evidence="3" type="ORF">AK830_g2942</name>
</gene>
<comment type="caution">
    <text evidence="3">The sequence shown here is derived from an EMBL/GenBank/DDBJ whole genome shotgun (WGS) entry which is preliminary data.</text>
</comment>
<feature type="transmembrane region" description="Helical" evidence="2">
    <location>
        <begin position="65"/>
        <end position="83"/>
    </location>
</feature>
<dbReference type="PANTHER" id="PTHR37451">
    <property type="entry name" value="MARVEL DOMAIN"/>
    <property type="match status" value="1"/>
</dbReference>
<protein>
    <recommendedName>
        <fullName evidence="5">MARVEL domain-containing protein</fullName>
    </recommendedName>
</protein>
<proteinExistence type="predicted"/>
<evidence type="ECO:0000256" key="1">
    <source>
        <dbReference type="SAM" id="MobiDB-lite"/>
    </source>
</evidence>
<feature type="region of interest" description="Disordered" evidence="1">
    <location>
        <begin position="173"/>
        <end position="202"/>
    </location>
</feature>
<dbReference type="OrthoDB" id="5223409at2759"/>
<dbReference type="STRING" id="78410.A0A0P7BS82"/>
<sequence>MTTTTTTTGTRGLTAKGVPALPFWLTIIRGLILLFSLGALIAAAYNLSLFGGYSIYLSGYSGPSGFLIFDAIFTFLIVGGMLISEFFAPQLYFRIVFIALLILDAIFWLSAWAWAASVASSFFSYYDGFYGRSSELEAYGGSMAAGAALGAVTWVLIIVTIVFFVRACMASPHSSTFPPRTEGQAELGETKPEGHTHVHPPQ</sequence>
<dbReference type="AlphaFoldDB" id="A0A0P7BS82"/>
<evidence type="ECO:0000313" key="3">
    <source>
        <dbReference type="EMBL" id="KPM43582.1"/>
    </source>
</evidence>
<feature type="transmembrane region" description="Helical" evidence="2">
    <location>
        <begin position="95"/>
        <end position="123"/>
    </location>
</feature>
<feature type="transmembrane region" description="Helical" evidence="2">
    <location>
        <begin position="21"/>
        <end position="45"/>
    </location>
</feature>
<keyword evidence="2" id="KW-1133">Transmembrane helix</keyword>
<name>A0A0P7BS82_9HYPO</name>
<keyword evidence="2" id="KW-0812">Transmembrane</keyword>
<evidence type="ECO:0008006" key="5">
    <source>
        <dbReference type="Google" id="ProtNLM"/>
    </source>
</evidence>
<accession>A0A0P7BS82</accession>
<keyword evidence="2" id="KW-0472">Membrane</keyword>
<feature type="transmembrane region" description="Helical" evidence="2">
    <location>
        <begin position="143"/>
        <end position="165"/>
    </location>
</feature>